<organism evidence="2 3">
    <name type="scientific">Cladobotryum mycophilum</name>
    <dbReference type="NCBI Taxonomy" id="491253"/>
    <lineage>
        <taxon>Eukaryota</taxon>
        <taxon>Fungi</taxon>
        <taxon>Dikarya</taxon>
        <taxon>Ascomycota</taxon>
        <taxon>Pezizomycotina</taxon>
        <taxon>Sordariomycetes</taxon>
        <taxon>Hypocreomycetidae</taxon>
        <taxon>Hypocreales</taxon>
        <taxon>Hypocreaceae</taxon>
        <taxon>Cladobotryum</taxon>
    </lineage>
</organism>
<dbReference type="Gene3D" id="3.90.1200.10">
    <property type="match status" value="1"/>
</dbReference>
<dbReference type="SUPFAM" id="SSF56112">
    <property type="entry name" value="Protein kinase-like (PK-like)"/>
    <property type="match status" value="1"/>
</dbReference>
<reference evidence="2 3" key="1">
    <citation type="submission" date="2024-01" db="EMBL/GenBank/DDBJ databases">
        <title>Complete genome of Cladobotryum mycophilum ATHUM6906.</title>
        <authorList>
            <person name="Christinaki A.C."/>
            <person name="Myridakis A.I."/>
            <person name="Kouvelis V.N."/>
        </authorList>
    </citation>
    <scope>NUCLEOTIDE SEQUENCE [LARGE SCALE GENOMIC DNA]</scope>
    <source>
        <strain evidence="2 3">ATHUM6906</strain>
    </source>
</reference>
<dbReference type="InterPro" id="IPR051678">
    <property type="entry name" value="AGP_Transferase"/>
</dbReference>
<dbReference type="Pfam" id="PF01636">
    <property type="entry name" value="APH"/>
    <property type="match status" value="1"/>
</dbReference>
<dbReference type="Proteomes" id="UP001338125">
    <property type="component" value="Unassembled WGS sequence"/>
</dbReference>
<sequence length="273" mass="30670">MDPYIADPARIPATDRYTDVPLYGRYFPRPDDFQINPRYINSHSPESIQYWASVIGLCDDSKRLYPADESGRDVFALGSIIVKSSHLHASDDGKVTERDYSFADANEVEAIALARGVMNNVKTPDVYFAGKASSLFINMVIERLPGVALTVAIPYLSQSQRASFKQQLREILRQLHTIKPTERLLKRRHVVPDPNIVTNGRLNPREVDVLFSDDNTDTDMSFMHNDLSESNCIVDEDTIVGLIDWEMAGFFGWKTAGKSIGGSGRLRGNILRM</sequence>
<proteinExistence type="predicted"/>
<accession>A0ABR0T0W4</accession>
<dbReference type="EMBL" id="JAVFKD010000001">
    <property type="protein sequence ID" value="KAK5998096.1"/>
    <property type="molecule type" value="Genomic_DNA"/>
</dbReference>
<dbReference type="InterPro" id="IPR011009">
    <property type="entry name" value="Kinase-like_dom_sf"/>
</dbReference>
<comment type="caution">
    <text evidence="2">The sequence shown here is derived from an EMBL/GenBank/DDBJ whole genome shotgun (WGS) entry which is preliminary data.</text>
</comment>
<gene>
    <name evidence="2" type="ORF">PT974_00468</name>
</gene>
<dbReference type="PANTHER" id="PTHR21310:SF15">
    <property type="entry name" value="AMINOGLYCOSIDE PHOSPHOTRANSFERASE DOMAIN-CONTAINING PROTEIN"/>
    <property type="match status" value="1"/>
</dbReference>
<evidence type="ECO:0000259" key="1">
    <source>
        <dbReference type="Pfam" id="PF01636"/>
    </source>
</evidence>
<keyword evidence="3" id="KW-1185">Reference proteome</keyword>
<evidence type="ECO:0000313" key="2">
    <source>
        <dbReference type="EMBL" id="KAK5998096.1"/>
    </source>
</evidence>
<dbReference type="PANTHER" id="PTHR21310">
    <property type="entry name" value="AMINOGLYCOSIDE PHOSPHOTRANSFERASE-RELATED-RELATED"/>
    <property type="match status" value="1"/>
</dbReference>
<dbReference type="InterPro" id="IPR002575">
    <property type="entry name" value="Aminoglycoside_PTrfase"/>
</dbReference>
<protein>
    <recommendedName>
        <fullName evidence="1">Aminoglycoside phosphotransferase domain-containing protein</fullName>
    </recommendedName>
</protein>
<evidence type="ECO:0000313" key="3">
    <source>
        <dbReference type="Proteomes" id="UP001338125"/>
    </source>
</evidence>
<name>A0ABR0T0W4_9HYPO</name>
<feature type="domain" description="Aminoglycoside phosphotransferase" evidence="1">
    <location>
        <begin position="115"/>
        <end position="249"/>
    </location>
</feature>